<evidence type="ECO:0000313" key="2">
    <source>
        <dbReference type="Proteomes" id="UP000790709"/>
    </source>
</evidence>
<reference evidence="1" key="1">
    <citation type="journal article" date="2021" name="New Phytol.">
        <title>Evolutionary innovations through gain and loss of genes in the ectomycorrhizal Boletales.</title>
        <authorList>
            <person name="Wu G."/>
            <person name="Miyauchi S."/>
            <person name="Morin E."/>
            <person name="Kuo A."/>
            <person name="Drula E."/>
            <person name="Varga T."/>
            <person name="Kohler A."/>
            <person name="Feng B."/>
            <person name="Cao Y."/>
            <person name="Lipzen A."/>
            <person name="Daum C."/>
            <person name="Hundley H."/>
            <person name="Pangilinan J."/>
            <person name="Johnson J."/>
            <person name="Barry K."/>
            <person name="LaButti K."/>
            <person name="Ng V."/>
            <person name="Ahrendt S."/>
            <person name="Min B."/>
            <person name="Choi I.G."/>
            <person name="Park H."/>
            <person name="Plett J.M."/>
            <person name="Magnuson J."/>
            <person name="Spatafora J.W."/>
            <person name="Nagy L.G."/>
            <person name="Henrissat B."/>
            <person name="Grigoriev I.V."/>
            <person name="Yang Z.L."/>
            <person name="Xu J."/>
            <person name="Martin F.M."/>
        </authorList>
    </citation>
    <scope>NUCLEOTIDE SEQUENCE</scope>
    <source>
        <strain evidence="1">KUC20120723A-06</strain>
    </source>
</reference>
<name>A0ACB8BC49_9AGAM</name>
<comment type="caution">
    <text evidence="1">The sequence shown here is derived from an EMBL/GenBank/DDBJ whole genome shotgun (WGS) entry which is preliminary data.</text>
</comment>
<gene>
    <name evidence="1" type="ORF">BV22DRAFT_1093023</name>
</gene>
<keyword evidence="2" id="KW-1185">Reference proteome</keyword>
<dbReference type="Proteomes" id="UP000790709">
    <property type="component" value="Unassembled WGS sequence"/>
</dbReference>
<accession>A0ACB8BC49</accession>
<organism evidence="1 2">
    <name type="scientific">Leucogyrophana mollusca</name>
    <dbReference type="NCBI Taxonomy" id="85980"/>
    <lineage>
        <taxon>Eukaryota</taxon>
        <taxon>Fungi</taxon>
        <taxon>Dikarya</taxon>
        <taxon>Basidiomycota</taxon>
        <taxon>Agaricomycotina</taxon>
        <taxon>Agaricomycetes</taxon>
        <taxon>Agaricomycetidae</taxon>
        <taxon>Boletales</taxon>
        <taxon>Boletales incertae sedis</taxon>
        <taxon>Leucogyrophana</taxon>
    </lineage>
</organism>
<protein>
    <submittedName>
        <fullName evidence="1">Uncharacterized protein</fullName>
    </submittedName>
</protein>
<evidence type="ECO:0000313" key="1">
    <source>
        <dbReference type="EMBL" id="KAH7923370.1"/>
    </source>
</evidence>
<proteinExistence type="predicted"/>
<dbReference type="EMBL" id="MU266454">
    <property type="protein sequence ID" value="KAH7923370.1"/>
    <property type="molecule type" value="Genomic_DNA"/>
</dbReference>
<sequence length="670" mass="75024">MLRKSTGVIDHEIAVIHGQIDVLQRREDDFALVLQDMRRLLESVKAEKVALDAKITELESQKHPINWLPAELLIHIFIFSAADDPDASNQLSYNISPVVLSHVCHKWRQIVLSTSSLWSQISYRTDQWHREPLETFLQRSGSSLLDICFAPILETERNSFSPEVHTATQLVHQVAPHQSRWRSIAFGCNLPTSLDEIVDSLTQYPTSSLSHLQSLDLAILIQDPSFAGSSLLTNDLLDQQDPFIGNLVLSHMRLQQIPLMTIPGYLLSNVRTLELCYPPKKVSMHRPHHYTLRMSHCFRFLQYAPRLEELVLAETVPFFDVALRSQHGESNPIPVNAESVTDPLELATLRSLVWKFAYPRDIHRFLSLFTLPLLERWDLSIASPSVKRNDIIQFRGNYDPDTFTQAEPLNSVISLTALKELDLHCQSEDTLGLAMRRFMFPSLERLQISHIGTQPLQGERQLPSLPRLESIFRDPRLPHLTHLTLSHFDISQEHGKMMLGYTPSLVSLSIGSCTGVGIVLHSLAESCGSTSTVGKGVRVCPRLEELTLWGCADAAFKHLFAVVCVRAFPPDANIVDKTREARFSDVEAASAVLGRAIRPLKRSRRQGGEGTTPPAKPSTQFSSGVVSTLIPISEALRPARIAYVHVDDCPLITESEALSLEEFGVVVSVG</sequence>